<dbReference type="RefSeq" id="WP_191201517.1">
    <property type="nucleotide sequence ID" value="NZ_JACXZA010000001.1"/>
</dbReference>
<sequence>MKRDLQRIVGMAVLALLTGAVLFAVVQRLQTDREAFAIGRAAPAIVAQNTNGQEVRLSDYSGKPVLVQFWGSWCTSCVEEMPLIDQAAKQSGIQVLGVNVGQTRGTVNSFVEKLGVAYPQLLDPSGDIMEAYQVKALPVTVLIDSEQKVARIVTGQFASVNEIEKLVQEYA</sequence>
<dbReference type="SUPFAM" id="SSF52833">
    <property type="entry name" value="Thioredoxin-like"/>
    <property type="match status" value="1"/>
</dbReference>
<dbReference type="PROSITE" id="PS00194">
    <property type="entry name" value="THIOREDOXIN_1"/>
    <property type="match status" value="1"/>
</dbReference>
<dbReference type="InterPro" id="IPR050553">
    <property type="entry name" value="Thioredoxin_ResA/DsbE_sf"/>
</dbReference>
<evidence type="ECO:0000313" key="7">
    <source>
        <dbReference type="EMBL" id="MBD3917186.1"/>
    </source>
</evidence>
<dbReference type="InterPro" id="IPR017937">
    <property type="entry name" value="Thioredoxin_CS"/>
</dbReference>
<evidence type="ECO:0000256" key="3">
    <source>
        <dbReference type="ARBA" id="ARBA00022968"/>
    </source>
</evidence>
<keyword evidence="5" id="KW-0676">Redox-active center</keyword>
<dbReference type="Gene3D" id="3.40.30.10">
    <property type="entry name" value="Glutaredoxin"/>
    <property type="match status" value="1"/>
</dbReference>
<keyword evidence="4" id="KW-1015">Disulfide bond</keyword>
<proteinExistence type="predicted"/>
<evidence type="ECO:0000256" key="4">
    <source>
        <dbReference type="ARBA" id="ARBA00023157"/>
    </source>
</evidence>
<protein>
    <submittedName>
        <fullName evidence="7">Redoxin domain-containing protein</fullName>
    </submittedName>
</protein>
<evidence type="ECO:0000259" key="6">
    <source>
        <dbReference type="PROSITE" id="PS51352"/>
    </source>
</evidence>
<dbReference type="PANTHER" id="PTHR42852">
    <property type="entry name" value="THIOL:DISULFIDE INTERCHANGE PROTEIN DSBE"/>
    <property type="match status" value="1"/>
</dbReference>
<name>A0ABR8MMF2_9BACL</name>
<gene>
    <name evidence="7" type="ORF">H8B09_00350</name>
</gene>
<accession>A0ABR8MMF2</accession>
<keyword evidence="3" id="KW-0812">Transmembrane</keyword>
<organism evidence="7 8">
    <name type="scientific">Paenibacillus terricola</name>
    <dbReference type="NCBI Taxonomy" id="2763503"/>
    <lineage>
        <taxon>Bacteria</taxon>
        <taxon>Bacillati</taxon>
        <taxon>Bacillota</taxon>
        <taxon>Bacilli</taxon>
        <taxon>Bacillales</taxon>
        <taxon>Paenibacillaceae</taxon>
        <taxon>Paenibacillus</taxon>
    </lineage>
</organism>
<reference evidence="7 8" key="1">
    <citation type="submission" date="2020-09" db="EMBL/GenBank/DDBJ databases">
        <title>Paenibacillus sp. strain PR3 16S rRNA gene Genome sequencing and assembly.</title>
        <authorList>
            <person name="Kim J."/>
        </authorList>
    </citation>
    <scope>NUCLEOTIDE SEQUENCE [LARGE SCALE GENOMIC DNA]</scope>
    <source>
        <strain evidence="7 8">PR3</strain>
    </source>
</reference>
<keyword evidence="3" id="KW-0735">Signal-anchor</keyword>
<evidence type="ECO:0000313" key="8">
    <source>
        <dbReference type="Proteomes" id="UP000609346"/>
    </source>
</evidence>
<evidence type="ECO:0000256" key="2">
    <source>
        <dbReference type="ARBA" id="ARBA00022748"/>
    </source>
</evidence>
<comment type="subcellular location">
    <subcellularLocation>
        <location evidence="1">Cell envelope</location>
    </subcellularLocation>
</comment>
<dbReference type="Proteomes" id="UP000609346">
    <property type="component" value="Unassembled WGS sequence"/>
</dbReference>
<dbReference type="PROSITE" id="PS51352">
    <property type="entry name" value="THIOREDOXIN_2"/>
    <property type="match status" value="1"/>
</dbReference>
<keyword evidence="8" id="KW-1185">Reference proteome</keyword>
<dbReference type="InterPro" id="IPR036249">
    <property type="entry name" value="Thioredoxin-like_sf"/>
</dbReference>
<evidence type="ECO:0000256" key="5">
    <source>
        <dbReference type="ARBA" id="ARBA00023284"/>
    </source>
</evidence>
<dbReference type="CDD" id="cd02966">
    <property type="entry name" value="TlpA_like_family"/>
    <property type="match status" value="1"/>
</dbReference>
<dbReference type="InterPro" id="IPR013766">
    <property type="entry name" value="Thioredoxin_domain"/>
</dbReference>
<dbReference type="Pfam" id="PF00578">
    <property type="entry name" value="AhpC-TSA"/>
    <property type="match status" value="1"/>
</dbReference>
<feature type="domain" description="Thioredoxin" evidence="6">
    <location>
        <begin position="36"/>
        <end position="171"/>
    </location>
</feature>
<evidence type="ECO:0000256" key="1">
    <source>
        <dbReference type="ARBA" id="ARBA00004196"/>
    </source>
</evidence>
<dbReference type="InterPro" id="IPR000866">
    <property type="entry name" value="AhpC/TSA"/>
</dbReference>
<dbReference type="EMBL" id="JACXZA010000001">
    <property type="protein sequence ID" value="MBD3917186.1"/>
    <property type="molecule type" value="Genomic_DNA"/>
</dbReference>
<comment type="caution">
    <text evidence="7">The sequence shown here is derived from an EMBL/GenBank/DDBJ whole genome shotgun (WGS) entry which is preliminary data.</text>
</comment>
<keyword evidence="2" id="KW-0201">Cytochrome c-type biogenesis</keyword>
<dbReference type="PANTHER" id="PTHR42852:SF6">
    <property type="entry name" value="THIOL:DISULFIDE INTERCHANGE PROTEIN DSBE"/>
    <property type="match status" value="1"/>
</dbReference>